<feature type="compositionally biased region" description="Low complexity" evidence="1">
    <location>
        <begin position="396"/>
        <end position="413"/>
    </location>
</feature>
<dbReference type="STRING" id="1325734.A0A428PL95"/>
<feature type="compositionally biased region" description="Low complexity" evidence="1">
    <location>
        <begin position="508"/>
        <end position="517"/>
    </location>
</feature>
<feature type="compositionally biased region" description="Low complexity" evidence="1">
    <location>
        <begin position="209"/>
        <end position="218"/>
    </location>
</feature>
<feature type="compositionally biased region" description="Polar residues" evidence="1">
    <location>
        <begin position="701"/>
        <end position="720"/>
    </location>
</feature>
<feature type="compositionally biased region" description="Polar residues" evidence="1">
    <location>
        <begin position="582"/>
        <end position="594"/>
    </location>
</feature>
<evidence type="ECO:0000256" key="2">
    <source>
        <dbReference type="SAM" id="SignalP"/>
    </source>
</evidence>
<comment type="caution">
    <text evidence="3">The sequence shown here is derived from an EMBL/GenBank/DDBJ whole genome shotgun (WGS) entry which is preliminary data.</text>
</comment>
<feature type="compositionally biased region" description="Pro residues" evidence="1">
    <location>
        <begin position="547"/>
        <end position="576"/>
    </location>
</feature>
<keyword evidence="2" id="KW-0732">Signal</keyword>
<evidence type="ECO:0000256" key="1">
    <source>
        <dbReference type="SAM" id="MobiDB-lite"/>
    </source>
</evidence>
<protein>
    <submittedName>
        <fullName evidence="3">Uncharacterized protein</fullName>
    </submittedName>
</protein>
<feature type="compositionally biased region" description="Polar residues" evidence="1">
    <location>
        <begin position="327"/>
        <end position="338"/>
    </location>
</feature>
<dbReference type="Proteomes" id="UP000288168">
    <property type="component" value="Unassembled WGS sequence"/>
</dbReference>
<sequence length="902" mass="89462">MKLYFAIGLMLSSLVTGFGLGHDMSAPECAATCSRGLLRYRFTNHYDAPTRAVCMDMAKQRELFLCLASSCGDDYGPALAYTISACSNHGALITDLLPVELQHGDLVPRRFSHLAPRLDAGRFAFGNQFTLAIDCTAGSNGVLTLSLPESAPSGIPQSPAVGDSPLVPGSGAGDPNLGSNPPVGSTDPNLDSSPPTGNTDPSLNPSPPASNADPSLDSTSPVGNTDPNLGSHPELPSASNGDQSGTFAHATSSNPGGNEDPGNGVSNSVAADADCSPEAEDSHSNPSGAPNNGQAQHPSGSSPNGDSSSTNGQMNPPSPNSADGAPTSPNTVPGNQNDGAGTGAGSSPPSPNQGTSGNPNDGDGSGPGFQGASPDSGGNAGSPPSGHNQETPGQPPSQSQPQPAPVPAAQNPGPSTPAGGAGVPGQANPQEGAGEDCEDGATPEPGSGAPGNSSPQSPPGSQDDPVDCAVGTDNPACGNQSQGPPGTPHVPYPETQNPGGCPERADGSPDCGASSGPSGPPAPSAPQESAPAPSPAVPIPGQGDQPPTAPAPPSVPNPSPGPDGDPGNPESPPTDPSPADGSGQTCPESDSSGSCGPANTPPGSQQASPPSGSPSSPVPPTQGQTNPSPNGNSPPCDGSTGLCPDSPSTPENEPVPYGQGSSPNGQGPDSAHVDDSGDGVPSCNGNCPTSPGGGEPLDPGTANSPAQSPGSHNSQSSNDPQAPEEHVPSGQPSYPVTGPNQPTETFIRADPPSETFIRADPPTTTEFVKANRPQENPSAPNTGHGPQVITPTSDASLDQLPPQLVANAGVDIARRQESNQESSDSINPEAPDPGFDPNITTTFIRSDPPSSAAPDPIVVTGSAGRSQPSLWYCAIVLVTLFTLSCLADNDDFLFMEEDTMEG</sequence>
<feature type="region of interest" description="Disordered" evidence="1">
    <location>
        <begin position="151"/>
        <end position="837"/>
    </location>
</feature>
<feature type="compositionally biased region" description="Low complexity" evidence="1">
    <location>
        <begin position="443"/>
        <end position="461"/>
    </location>
</feature>
<feature type="compositionally biased region" description="Polar residues" evidence="1">
    <location>
        <begin position="177"/>
        <end position="200"/>
    </location>
</feature>
<feature type="signal peptide" evidence="2">
    <location>
        <begin position="1"/>
        <end position="17"/>
    </location>
</feature>
<dbReference type="AlphaFoldDB" id="A0A428PL95"/>
<feature type="chain" id="PRO_5019248611" evidence="2">
    <location>
        <begin position="18"/>
        <end position="902"/>
    </location>
</feature>
<gene>
    <name evidence="3" type="ORF">CEP54_010200</name>
</gene>
<feature type="compositionally biased region" description="Polar residues" evidence="1">
    <location>
        <begin position="730"/>
        <end position="744"/>
    </location>
</feature>
<feature type="compositionally biased region" description="Polar residues" evidence="1">
    <location>
        <begin position="237"/>
        <end position="256"/>
    </location>
</feature>
<feature type="compositionally biased region" description="Low complexity" evidence="1">
    <location>
        <begin position="601"/>
        <end position="625"/>
    </location>
</feature>
<evidence type="ECO:0000313" key="4">
    <source>
        <dbReference type="Proteomes" id="UP000288168"/>
    </source>
</evidence>
<proteinExistence type="predicted"/>
<dbReference type="EMBL" id="NKCI01000118">
    <property type="protein sequence ID" value="RSL53831.1"/>
    <property type="molecule type" value="Genomic_DNA"/>
</dbReference>
<organism evidence="3 4">
    <name type="scientific">Fusarium duplospermum</name>
    <dbReference type="NCBI Taxonomy" id="1325734"/>
    <lineage>
        <taxon>Eukaryota</taxon>
        <taxon>Fungi</taxon>
        <taxon>Dikarya</taxon>
        <taxon>Ascomycota</taxon>
        <taxon>Pezizomycotina</taxon>
        <taxon>Sordariomycetes</taxon>
        <taxon>Hypocreomycetidae</taxon>
        <taxon>Hypocreales</taxon>
        <taxon>Nectriaceae</taxon>
        <taxon>Fusarium</taxon>
        <taxon>Fusarium solani species complex</taxon>
    </lineage>
</organism>
<name>A0A428PL95_9HYPO</name>
<accession>A0A428PL95</accession>
<feature type="compositionally biased region" description="Low complexity" evidence="1">
    <location>
        <begin position="298"/>
        <end position="312"/>
    </location>
</feature>
<dbReference type="OrthoDB" id="5421216at2759"/>
<feature type="compositionally biased region" description="Polar residues" evidence="1">
    <location>
        <begin position="284"/>
        <end position="297"/>
    </location>
</feature>
<reference evidence="3 4" key="1">
    <citation type="submission" date="2017-06" db="EMBL/GenBank/DDBJ databases">
        <title>Comparative genomic analysis of Ambrosia Fusariam Clade fungi.</title>
        <authorList>
            <person name="Stajich J.E."/>
            <person name="Carrillo J."/>
            <person name="Kijimoto T."/>
            <person name="Eskalen A."/>
            <person name="O'Donnell K."/>
            <person name="Kasson M."/>
        </authorList>
    </citation>
    <scope>NUCLEOTIDE SEQUENCE [LARGE SCALE GENOMIC DNA]</scope>
    <source>
        <strain evidence="3 4">NRRL62584</strain>
    </source>
</reference>
<feature type="compositionally biased region" description="Polar residues" evidence="1">
    <location>
        <begin position="219"/>
        <end position="228"/>
    </location>
</feature>
<evidence type="ECO:0000313" key="3">
    <source>
        <dbReference type="EMBL" id="RSL53831.1"/>
    </source>
</evidence>
<keyword evidence="4" id="KW-1185">Reference proteome</keyword>